<dbReference type="InterPro" id="IPR007730">
    <property type="entry name" value="SPOR-like_dom"/>
</dbReference>
<dbReference type="GO" id="GO:0042834">
    <property type="term" value="F:peptidoglycan binding"/>
    <property type="evidence" value="ECO:0007669"/>
    <property type="project" value="InterPro"/>
</dbReference>
<dbReference type="PANTHER" id="PTHR38687:SF1">
    <property type="entry name" value="CELL DIVISION PROTEIN DEDD"/>
    <property type="match status" value="1"/>
</dbReference>
<protein>
    <submittedName>
        <fullName evidence="2">Rare lipoprotein A</fullName>
    </submittedName>
</protein>
<sequence length="228" mass="24132">MENNPDLQLMRQRHRQRLIGVGVLASLTAVGVPLLLDQARAPKEGNVSPTPSIAPAVPVVPQLYGSAPPTGTASGSVGVRSSVATNPVVTTEELVDLSVEKETTPSAAVPVQKPITQTPVRKPETVKAKTVDALPAIARGEANKSEVAAAGTEIWIQVGVFAHQERVTQLEKKLLKLGFPSHIDSLESAGTPRWRVRIGPFPSESALSSALQRLNQLGVQGMRVSSPQ</sequence>
<dbReference type="AlphaFoldDB" id="A0A3P3ZQ53"/>
<reference evidence="2" key="1">
    <citation type="submission" date="2018-10" db="EMBL/GenBank/DDBJ databases">
        <authorList>
            <person name="Plewniak F."/>
        </authorList>
    </citation>
    <scope>NUCLEOTIDE SEQUENCE</scope>
</reference>
<dbReference type="PROSITE" id="PS51724">
    <property type="entry name" value="SPOR"/>
    <property type="match status" value="1"/>
</dbReference>
<dbReference type="EMBL" id="UOYP01000378">
    <property type="protein sequence ID" value="VAY88905.1"/>
    <property type="molecule type" value="Genomic_DNA"/>
</dbReference>
<dbReference type="GO" id="GO:0030428">
    <property type="term" value="C:cell septum"/>
    <property type="evidence" value="ECO:0007669"/>
    <property type="project" value="TreeGrafter"/>
</dbReference>
<accession>A0A3P3ZQ53</accession>
<proteinExistence type="predicted"/>
<dbReference type="InterPro" id="IPR036680">
    <property type="entry name" value="SPOR-like_sf"/>
</dbReference>
<dbReference type="Pfam" id="PF05036">
    <property type="entry name" value="SPOR"/>
    <property type="match status" value="1"/>
</dbReference>
<dbReference type="GO" id="GO:0032506">
    <property type="term" value="P:cytokinetic process"/>
    <property type="evidence" value="ECO:0007669"/>
    <property type="project" value="TreeGrafter"/>
</dbReference>
<dbReference type="Gene3D" id="3.30.70.1070">
    <property type="entry name" value="Sporulation related repeat"/>
    <property type="match status" value="1"/>
</dbReference>
<gene>
    <name evidence="2" type="ORF">CARN8_4390003</name>
</gene>
<evidence type="ECO:0000259" key="1">
    <source>
        <dbReference type="PROSITE" id="PS51724"/>
    </source>
</evidence>
<feature type="domain" description="SPOR" evidence="1">
    <location>
        <begin position="148"/>
        <end position="226"/>
    </location>
</feature>
<dbReference type="InterPro" id="IPR052521">
    <property type="entry name" value="Cell_div_SPOR-domain"/>
</dbReference>
<organism evidence="2">
    <name type="scientific">mine drainage metagenome</name>
    <dbReference type="NCBI Taxonomy" id="410659"/>
    <lineage>
        <taxon>unclassified sequences</taxon>
        <taxon>metagenomes</taxon>
        <taxon>ecological metagenomes</taxon>
    </lineage>
</organism>
<name>A0A3P3ZQ53_9ZZZZ</name>
<dbReference type="PANTHER" id="PTHR38687">
    <property type="entry name" value="CELL DIVISION PROTEIN DEDD-RELATED"/>
    <property type="match status" value="1"/>
</dbReference>
<dbReference type="SUPFAM" id="SSF110997">
    <property type="entry name" value="Sporulation related repeat"/>
    <property type="match status" value="1"/>
</dbReference>
<keyword evidence="2" id="KW-0449">Lipoprotein</keyword>
<evidence type="ECO:0000313" key="2">
    <source>
        <dbReference type="EMBL" id="VAY88905.1"/>
    </source>
</evidence>
<dbReference type="GO" id="GO:0032153">
    <property type="term" value="C:cell division site"/>
    <property type="evidence" value="ECO:0007669"/>
    <property type="project" value="TreeGrafter"/>
</dbReference>